<organism evidence="4 5">
    <name type="scientific">Paenibacillus flagellatus</name>
    <dbReference type="NCBI Taxonomy" id="2211139"/>
    <lineage>
        <taxon>Bacteria</taxon>
        <taxon>Bacillati</taxon>
        <taxon>Bacillota</taxon>
        <taxon>Bacilli</taxon>
        <taxon>Bacillales</taxon>
        <taxon>Paenibacillaceae</taxon>
        <taxon>Paenibacillus</taxon>
    </lineage>
</organism>
<sequence length="297" mass="33336">MRLDRMLGITMELLTNKRVTAAQLAARFEVSVRTIYRDVELINQAGIPVASFAGADGGFELMDGFFLTKQHFSVEDFSVIYHLLKSMDGAAGGAFAAVRRKLGSLHPALTNGGSAETVLFDLSTTESEKAVVQPLCEAIRQTNPIAFSYTSANGTVSHRQVEPLRLYWGRGAWYLEGYCLTRHAKRLFRLSRMAELQVSGETFRPREAFDEPPQEQPQGTPLHLRFDRNAQPRVFEQFPGECVDQGTHIDVHTIFYQKEYALSVVLSYGAKVEIVSPEELKGDLLQTIADIQQRYRT</sequence>
<dbReference type="OrthoDB" id="9815009at2"/>
<name>A0A2V5L3G3_9BACL</name>
<dbReference type="PROSITE" id="PS52050">
    <property type="entry name" value="WYL"/>
    <property type="match status" value="1"/>
</dbReference>
<gene>
    <name evidence="4" type="ORF">DLM86_02705</name>
</gene>
<comment type="caution">
    <text evidence="4">The sequence shown here is derived from an EMBL/GenBank/DDBJ whole genome shotgun (WGS) entry which is preliminary data.</text>
</comment>
<dbReference type="SUPFAM" id="SSF46785">
    <property type="entry name" value="Winged helix' DNA-binding domain"/>
    <property type="match status" value="1"/>
</dbReference>
<accession>A0A2V5L3G3</accession>
<dbReference type="PANTHER" id="PTHR34580:SF1">
    <property type="entry name" value="PROTEIN PAFC"/>
    <property type="match status" value="1"/>
</dbReference>
<keyword evidence="5" id="KW-1185">Reference proteome</keyword>
<evidence type="ECO:0000313" key="4">
    <source>
        <dbReference type="EMBL" id="PYI57366.1"/>
    </source>
</evidence>
<dbReference type="EMBL" id="QJVJ01000001">
    <property type="protein sequence ID" value="PYI57366.1"/>
    <property type="molecule type" value="Genomic_DNA"/>
</dbReference>
<dbReference type="PIRSF" id="PIRSF016838">
    <property type="entry name" value="PafC"/>
    <property type="match status" value="1"/>
</dbReference>
<feature type="domain" description="WYL" evidence="2">
    <location>
        <begin position="131"/>
        <end position="198"/>
    </location>
</feature>
<feature type="domain" description="Helix-turn-helix type 11" evidence="1">
    <location>
        <begin position="12"/>
        <end position="54"/>
    </location>
</feature>
<dbReference type="InterPro" id="IPR026881">
    <property type="entry name" value="WYL_dom"/>
</dbReference>
<evidence type="ECO:0000259" key="2">
    <source>
        <dbReference type="Pfam" id="PF13280"/>
    </source>
</evidence>
<dbReference type="InterPro" id="IPR013196">
    <property type="entry name" value="HTH_11"/>
</dbReference>
<dbReference type="RefSeq" id="WP_110838406.1">
    <property type="nucleotide sequence ID" value="NZ_QJVJ01000001.1"/>
</dbReference>
<dbReference type="InterPro" id="IPR028349">
    <property type="entry name" value="PafC-like"/>
</dbReference>
<dbReference type="Pfam" id="PF08279">
    <property type="entry name" value="HTH_11"/>
    <property type="match status" value="1"/>
</dbReference>
<reference evidence="4 5" key="1">
    <citation type="submission" date="2018-05" db="EMBL/GenBank/DDBJ databases">
        <title>Paenibacillus flagellatus sp. nov., isolated from selenium mineral soil.</title>
        <authorList>
            <person name="Dai X."/>
        </authorList>
    </citation>
    <scope>NUCLEOTIDE SEQUENCE [LARGE SCALE GENOMIC DNA]</scope>
    <source>
        <strain evidence="4 5">DXL2</strain>
    </source>
</reference>
<dbReference type="PANTHER" id="PTHR34580">
    <property type="match status" value="1"/>
</dbReference>
<dbReference type="AlphaFoldDB" id="A0A2V5L3G3"/>
<dbReference type="InterPro" id="IPR036390">
    <property type="entry name" value="WH_DNA-bd_sf"/>
</dbReference>
<evidence type="ECO:0000259" key="1">
    <source>
        <dbReference type="Pfam" id="PF08279"/>
    </source>
</evidence>
<protein>
    <submittedName>
        <fullName evidence="4">YafY family transcriptional regulator</fullName>
    </submittedName>
</protein>
<proteinExistence type="predicted"/>
<evidence type="ECO:0000259" key="3">
    <source>
        <dbReference type="Pfam" id="PF25583"/>
    </source>
</evidence>
<dbReference type="Pfam" id="PF13280">
    <property type="entry name" value="WYL"/>
    <property type="match status" value="1"/>
</dbReference>
<dbReference type="Gene3D" id="1.10.10.10">
    <property type="entry name" value="Winged helix-like DNA-binding domain superfamily/Winged helix DNA-binding domain"/>
    <property type="match status" value="1"/>
</dbReference>
<dbReference type="InterPro" id="IPR051534">
    <property type="entry name" value="CBASS_pafABC_assoc_protein"/>
</dbReference>
<dbReference type="InterPro" id="IPR057727">
    <property type="entry name" value="WCX_dom"/>
</dbReference>
<feature type="domain" description="WCX" evidence="3">
    <location>
        <begin position="221"/>
        <end position="290"/>
    </location>
</feature>
<dbReference type="Proteomes" id="UP000247476">
    <property type="component" value="Unassembled WGS sequence"/>
</dbReference>
<evidence type="ECO:0000313" key="5">
    <source>
        <dbReference type="Proteomes" id="UP000247476"/>
    </source>
</evidence>
<dbReference type="InterPro" id="IPR036388">
    <property type="entry name" value="WH-like_DNA-bd_sf"/>
</dbReference>
<dbReference type="Pfam" id="PF25583">
    <property type="entry name" value="WCX"/>
    <property type="match status" value="1"/>
</dbReference>